<evidence type="ECO:0000256" key="3">
    <source>
        <dbReference type="ARBA" id="ARBA00022692"/>
    </source>
</evidence>
<name>A0A0L0SR21_ALLM3</name>
<feature type="domain" description="Oxidoreductase FAD/NAD(P)-binding" evidence="9">
    <location>
        <begin position="511"/>
        <end position="607"/>
    </location>
</feature>
<comment type="subcellular location">
    <subcellularLocation>
        <location evidence="1">Membrane</location>
        <topology evidence="1">Multi-pass membrane protein</topology>
    </subcellularLocation>
</comment>
<proteinExistence type="predicted"/>
<dbReference type="PANTHER" id="PTHR32361">
    <property type="entry name" value="FERRIC/CUPRIC REDUCTASE TRANSMEMBRANE COMPONENT"/>
    <property type="match status" value="1"/>
</dbReference>
<evidence type="ECO:0000259" key="9">
    <source>
        <dbReference type="Pfam" id="PF00175"/>
    </source>
</evidence>
<dbReference type="AlphaFoldDB" id="A0A0L0SR21"/>
<keyword evidence="2" id="KW-0813">Transport</keyword>
<keyword evidence="12" id="KW-1185">Reference proteome</keyword>
<protein>
    <recommendedName>
        <fullName evidence="13">FAD-binding FR-type domain-containing protein</fullName>
    </recommendedName>
</protein>
<evidence type="ECO:0000256" key="5">
    <source>
        <dbReference type="ARBA" id="ARBA00023065"/>
    </source>
</evidence>
<dbReference type="Pfam" id="PF00175">
    <property type="entry name" value="NAD_binding_1"/>
    <property type="match status" value="1"/>
</dbReference>
<dbReference type="GO" id="GO:0006826">
    <property type="term" value="P:iron ion transport"/>
    <property type="evidence" value="ECO:0007669"/>
    <property type="project" value="TreeGrafter"/>
</dbReference>
<evidence type="ECO:0000256" key="8">
    <source>
        <dbReference type="SAM" id="Phobius"/>
    </source>
</evidence>
<feature type="domain" description="Ferric oxidoreductase" evidence="10">
    <location>
        <begin position="203"/>
        <end position="317"/>
    </location>
</feature>
<keyword evidence="5" id="KW-0406">Ion transport</keyword>
<feature type="region of interest" description="Disordered" evidence="7">
    <location>
        <begin position="64"/>
        <end position="86"/>
    </location>
</feature>
<sequence>MSFRNKILNGSDVFKCKPSRQRAPPPPNVPDCPPPVLAVAATRQGARTARSPISLASSRTMAAVSTSSTRRSAVENGRPRGNLWHSGKARAQVSATACILATLARPVHAGGESASTGIIPVSNTIAAVLALVLIAILLTVAAMIRHFVHRLAPRGHLHAALKWLYNHPDARDTGLAIIVYVPLVLVLVLSSSYVHDVTYNRFAWVALAHFVAATFLGGAFSPLAWVLDRHTLLRYHAFFARVGVVLITVHMALHIHLWQTYDLVATFLWDRASMVYGLFAWITVATMALSSLPWVRQRVYAVFFVAHHVLVMLLLALVVMHRPATVPMVLAMAVFLIGNKLAVAYMAMARSPARIDVRDAPYWRETANNAVVRSPRPAHAGRPRTRSTCDIPLLSPTQATTPGESSTTSSPVVAVRLVPAEYASLAVGPGQVVYLAIPPVPIFHPYSPHAVASTTPLASSTSSFAKSGGAEVWLDARSRFASRIRASERVFVLVPPAPQPVPVAEFDDVWFIAGGMGITPVVAWLEAMKGRDARVTVLWVVREDRGEMVDWVGYRRSMPGLKVKVFTTGGDGEKRPDWEIEVPTDMVSDMSFAFVCGPPALCAAVRKLVRPWWIHVEAFGW</sequence>
<dbReference type="InterPro" id="IPR051410">
    <property type="entry name" value="Ferric/Cupric_Reductase"/>
</dbReference>
<keyword evidence="3 8" id="KW-0812">Transmembrane</keyword>
<dbReference type="Proteomes" id="UP000054350">
    <property type="component" value="Unassembled WGS sequence"/>
</dbReference>
<dbReference type="InterPro" id="IPR039261">
    <property type="entry name" value="FNR_nucleotide-bd"/>
</dbReference>
<dbReference type="GO" id="GO:0005886">
    <property type="term" value="C:plasma membrane"/>
    <property type="evidence" value="ECO:0007669"/>
    <property type="project" value="TreeGrafter"/>
</dbReference>
<dbReference type="GO" id="GO:0006879">
    <property type="term" value="P:intracellular iron ion homeostasis"/>
    <property type="evidence" value="ECO:0007669"/>
    <property type="project" value="TreeGrafter"/>
</dbReference>
<feature type="transmembrane region" description="Helical" evidence="8">
    <location>
        <begin position="238"/>
        <end position="261"/>
    </location>
</feature>
<evidence type="ECO:0000313" key="12">
    <source>
        <dbReference type="Proteomes" id="UP000054350"/>
    </source>
</evidence>
<dbReference type="VEuPathDB" id="FungiDB:AMAG_10622"/>
<gene>
    <name evidence="11" type="ORF">AMAG_10622</name>
</gene>
<evidence type="ECO:0008006" key="13">
    <source>
        <dbReference type="Google" id="ProtNLM"/>
    </source>
</evidence>
<dbReference type="PANTHER" id="PTHR32361:SF28">
    <property type="entry name" value="FRP1P"/>
    <property type="match status" value="1"/>
</dbReference>
<evidence type="ECO:0000256" key="4">
    <source>
        <dbReference type="ARBA" id="ARBA00022989"/>
    </source>
</evidence>
<feature type="transmembrane region" description="Helical" evidence="8">
    <location>
        <begin position="273"/>
        <end position="292"/>
    </location>
</feature>
<reference evidence="11 12" key="1">
    <citation type="submission" date="2009-11" db="EMBL/GenBank/DDBJ databases">
        <title>Annotation of Allomyces macrogynus ATCC 38327.</title>
        <authorList>
            <consortium name="The Broad Institute Genome Sequencing Platform"/>
            <person name="Russ C."/>
            <person name="Cuomo C."/>
            <person name="Burger G."/>
            <person name="Gray M.W."/>
            <person name="Holland P.W.H."/>
            <person name="King N."/>
            <person name="Lang F.B.F."/>
            <person name="Roger A.J."/>
            <person name="Ruiz-Trillo I."/>
            <person name="Young S.K."/>
            <person name="Zeng Q."/>
            <person name="Gargeya S."/>
            <person name="Fitzgerald M."/>
            <person name="Haas B."/>
            <person name="Abouelleil A."/>
            <person name="Alvarado L."/>
            <person name="Arachchi H.M."/>
            <person name="Berlin A."/>
            <person name="Chapman S.B."/>
            <person name="Gearin G."/>
            <person name="Goldberg J."/>
            <person name="Griggs A."/>
            <person name="Gujja S."/>
            <person name="Hansen M."/>
            <person name="Heiman D."/>
            <person name="Howarth C."/>
            <person name="Larimer J."/>
            <person name="Lui A."/>
            <person name="MacDonald P.J.P."/>
            <person name="McCowen C."/>
            <person name="Montmayeur A."/>
            <person name="Murphy C."/>
            <person name="Neiman D."/>
            <person name="Pearson M."/>
            <person name="Priest M."/>
            <person name="Roberts A."/>
            <person name="Saif S."/>
            <person name="Shea T."/>
            <person name="Sisk P."/>
            <person name="Stolte C."/>
            <person name="Sykes S."/>
            <person name="Wortman J."/>
            <person name="Nusbaum C."/>
            <person name="Birren B."/>
        </authorList>
    </citation>
    <scope>NUCLEOTIDE SEQUENCE [LARGE SCALE GENOMIC DNA]</scope>
    <source>
        <strain evidence="11 12">ATCC 38327</strain>
    </source>
</reference>
<organism evidence="11 12">
    <name type="scientific">Allomyces macrogynus (strain ATCC 38327)</name>
    <name type="common">Allomyces javanicus var. macrogynus</name>
    <dbReference type="NCBI Taxonomy" id="578462"/>
    <lineage>
        <taxon>Eukaryota</taxon>
        <taxon>Fungi</taxon>
        <taxon>Fungi incertae sedis</taxon>
        <taxon>Blastocladiomycota</taxon>
        <taxon>Blastocladiomycetes</taxon>
        <taxon>Blastocladiales</taxon>
        <taxon>Blastocladiaceae</taxon>
        <taxon>Allomyces</taxon>
    </lineage>
</organism>
<dbReference type="Pfam" id="PF01794">
    <property type="entry name" value="Ferric_reduct"/>
    <property type="match status" value="1"/>
</dbReference>
<dbReference type="OrthoDB" id="4494341at2759"/>
<dbReference type="STRING" id="578462.A0A0L0SR21"/>
<dbReference type="EMBL" id="GG745346">
    <property type="protein sequence ID" value="KNE64958.1"/>
    <property type="molecule type" value="Genomic_DNA"/>
</dbReference>
<dbReference type="GO" id="GO:0015677">
    <property type="term" value="P:copper ion import"/>
    <property type="evidence" value="ECO:0007669"/>
    <property type="project" value="TreeGrafter"/>
</dbReference>
<feature type="transmembrane region" description="Helical" evidence="8">
    <location>
        <begin position="201"/>
        <end position="226"/>
    </location>
</feature>
<dbReference type="SUPFAM" id="SSF52343">
    <property type="entry name" value="Ferredoxin reductase-like, C-terminal NADP-linked domain"/>
    <property type="match status" value="1"/>
</dbReference>
<dbReference type="InterPro" id="IPR001433">
    <property type="entry name" value="OxRdtase_FAD/NAD-bd"/>
</dbReference>
<feature type="transmembrane region" description="Helical" evidence="8">
    <location>
        <begin position="175"/>
        <end position="195"/>
    </location>
</feature>
<evidence type="ECO:0000256" key="2">
    <source>
        <dbReference type="ARBA" id="ARBA00022448"/>
    </source>
</evidence>
<evidence type="ECO:0000313" key="11">
    <source>
        <dbReference type="EMBL" id="KNE64958.1"/>
    </source>
</evidence>
<feature type="region of interest" description="Disordered" evidence="7">
    <location>
        <begin position="374"/>
        <end position="408"/>
    </location>
</feature>
<dbReference type="InterPro" id="IPR013130">
    <property type="entry name" value="Fe3_Rdtase_TM_dom"/>
</dbReference>
<keyword evidence="4 8" id="KW-1133">Transmembrane helix</keyword>
<feature type="transmembrane region" description="Helical" evidence="8">
    <location>
        <begin position="125"/>
        <end position="144"/>
    </location>
</feature>
<dbReference type="Gene3D" id="3.40.50.80">
    <property type="entry name" value="Nucleotide-binding domain of ferredoxin-NADP reductase (FNR) module"/>
    <property type="match status" value="1"/>
</dbReference>
<evidence type="ECO:0000256" key="6">
    <source>
        <dbReference type="ARBA" id="ARBA00023136"/>
    </source>
</evidence>
<dbReference type="GO" id="GO:0000293">
    <property type="term" value="F:ferric-chelate reductase activity"/>
    <property type="evidence" value="ECO:0007669"/>
    <property type="project" value="TreeGrafter"/>
</dbReference>
<feature type="transmembrane region" description="Helical" evidence="8">
    <location>
        <begin position="326"/>
        <end position="348"/>
    </location>
</feature>
<reference evidence="12" key="2">
    <citation type="submission" date="2009-11" db="EMBL/GenBank/DDBJ databases">
        <title>The Genome Sequence of Allomyces macrogynus strain ATCC 38327.</title>
        <authorList>
            <consortium name="The Broad Institute Genome Sequencing Platform"/>
            <person name="Russ C."/>
            <person name="Cuomo C."/>
            <person name="Shea T."/>
            <person name="Young S.K."/>
            <person name="Zeng Q."/>
            <person name="Koehrsen M."/>
            <person name="Haas B."/>
            <person name="Borodovsky M."/>
            <person name="Guigo R."/>
            <person name="Alvarado L."/>
            <person name="Berlin A."/>
            <person name="Borenstein D."/>
            <person name="Chen Z."/>
            <person name="Engels R."/>
            <person name="Freedman E."/>
            <person name="Gellesch M."/>
            <person name="Goldberg J."/>
            <person name="Griggs A."/>
            <person name="Gujja S."/>
            <person name="Heiman D."/>
            <person name="Hepburn T."/>
            <person name="Howarth C."/>
            <person name="Jen D."/>
            <person name="Larson L."/>
            <person name="Lewis B."/>
            <person name="Mehta T."/>
            <person name="Park D."/>
            <person name="Pearson M."/>
            <person name="Roberts A."/>
            <person name="Saif S."/>
            <person name="Shenoy N."/>
            <person name="Sisk P."/>
            <person name="Stolte C."/>
            <person name="Sykes S."/>
            <person name="Walk T."/>
            <person name="White J."/>
            <person name="Yandava C."/>
            <person name="Burger G."/>
            <person name="Gray M.W."/>
            <person name="Holland P.W.H."/>
            <person name="King N."/>
            <person name="Lang F.B.F."/>
            <person name="Roger A.J."/>
            <person name="Ruiz-Trillo I."/>
            <person name="Lander E."/>
            <person name="Nusbaum C."/>
        </authorList>
    </citation>
    <scope>NUCLEOTIDE SEQUENCE [LARGE SCALE GENOMIC DNA]</scope>
    <source>
        <strain evidence="12">ATCC 38327</strain>
    </source>
</reference>
<evidence type="ECO:0000256" key="1">
    <source>
        <dbReference type="ARBA" id="ARBA00004141"/>
    </source>
</evidence>
<evidence type="ECO:0000256" key="7">
    <source>
        <dbReference type="SAM" id="MobiDB-lite"/>
    </source>
</evidence>
<evidence type="ECO:0000259" key="10">
    <source>
        <dbReference type="Pfam" id="PF01794"/>
    </source>
</evidence>
<feature type="transmembrane region" description="Helical" evidence="8">
    <location>
        <begin position="299"/>
        <end position="320"/>
    </location>
</feature>
<accession>A0A0L0SR21</accession>
<keyword evidence="6 8" id="KW-0472">Membrane</keyword>